<dbReference type="SMART" id="SM00267">
    <property type="entry name" value="GGDEF"/>
    <property type="match status" value="2"/>
</dbReference>
<dbReference type="NCBIfam" id="TIGR00254">
    <property type="entry name" value="GGDEF"/>
    <property type="match status" value="2"/>
</dbReference>
<dbReference type="InterPro" id="IPR029016">
    <property type="entry name" value="GAF-like_dom_sf"/>
</dbReference>
<dbReference type="InterPro" id="IPR000160">
    <property type="entry name" value="GGDEF_dom"/>
</dbReference>
<dbReference type="PROSITE" id="PS50883">
    <property type="entry name" value="EAL"/>
    <property type="match status" value="1"/>
</dbReference>
<dbReference type="SUPFAM" id="SSF55073">
    <property type="entry name" value="Nucleotide cyclase"/>
    <property type="match status" value="3"/>
</dbReference>
<feature type="domain" description="EAL" evidence="1">
    <location>
        <begin position="304"/>
        <end position="556"/>
    </location>
</feature>
<feature type="domain" description="GGDEF" evidence="2">
    <location>
        <begin position="1005"/>
        <end position="1137"/>
    </location>
</feature>
<keyword evidence="4" id="KW-1185">Reference proteome</keyword>
<dbReference type="STRING" id="591001.Acfer_2091"/>
<dbReference type="PANTHER" id="PTHR44757:SF2">
    <property type="entry name" value="BIOFILM ARCHITECTURE MAINTENANCE PROTEIN MBAA"/>
    <property type="match status" value="1"/>
</dbReference>
<protein>
    <submittedName>
        <fullName evidence="3">Diguanylate cyclase/phosphodiesterase</fullName>
    </submittedName>
</protein>
<dbReference type="PROSITE" id="PS50887">
    <property type="entry name" value="GGDEF"/>
    <property type="match status" value="3"/>
</dbReference>
<dbReference type="eggNOG" id="COG2199">
    <property type="taxonomic scope" value="Bacteria"/>
</dbReference>
<dbReference type="InterPro" id="IPR043128">
    <property type="entry name" value="Rev_trsase/Diguanyl_cyclase"/>
</dbReference>
<dbReference type="OrthoDB" id="9805474at2"/>
<dbReference type="Gene3D" id="3.30.450.20">
    <property type="entry name" value="PAS domain"/>
    <property type="match status" value="1"/>
</dbReference>
<reference evidence="3 4" key="1">
    <citation type="journal article" date="2010" name="Stand. Genomic Sci.">
        <title>Complete genome sequence of Acidaminococcus fermentans type strain (VR4).</title>
        <authorList>
            <person name="Chang Y.J."/>
            <person name="Pukall R."/>
            <person name="Saunders E."/>
            <person name="Lapidus A."/>
            <person name="Copeland A."/>
            <person name="Nolan M."/>
            <person name="Glavina Del Rio T."/>
            <person name="Lucas S."/>
            <person name="Chen F."/>
            <person name="Tice H."/>
            <person name="Cheng J.F."/>
            <person name="Han C."/>
            <person name="Detter J.C."/>
            <person name="Bruce D."/>
            <person name="Goodwin L."/>
            <person name="Pitluck S."/>
            <person name="Mikhailova N."/>
            <person name="Liolios K."/>
            <person name="Pati A."/>
            <person name="Ivanova N."/>
            <person name="Mavromatis K."/>
            <person name="Chen A."/>
            <person name="Palaniappan K."/>
            <person name="Land M."/>
            <person name="Hauser L."/>
            <person name="Jeffries C.D."/>
            <person name="Brettin T."/>
            <person name="Rohde M."/>
            <person name="Goker M."/>
            <person name="Bristow J."/>
            <person name="Eisen J.A."/>
            <person name="Markowitz V."/>
            <person name="Hugenholtz P."/>
            <person name="Kyrpides N.C."/>
            <person name="Klenk H.P."/>
        </authorList>
    </citation>
    <scope>NUCLEOTIDE SEQUENCE [LARGE SCALE GENOMIC DNA]</scope>
    <source>
        <strain evidence="4">ATCC 25085 / DSM 20731 / CCUG 9996 / CIP 106432 / VR4</strain>
    </source>
</reference>
<organism evidence="3 4">
    <name type="scientific">Acidaminococcus fermentans (strain ATCC 25085 / DSM 20731 / CCUG 9996 / CIP 106432 / VR4)</name>
    <dbReference type="NCBI Taxonomy" id="591001"/>
    <lineage>
        <taxon>Bacteria</taxon>
        <taxon>Bacillati</taxon>
        <taxon>Bacillota</taxon>
        <taxon>Negativicutes</taxon>
        <taxon>Acidaminococcales</taxon>
        <taxon>Acidaminococcaceae</taxon>
        <taxon>Acidaminococcus</taxon>
    </lineage>
</organism>
<dbReference type="Pfam" id="PF00990">
    <property type="entry name" value="GGDEF"/>
    <property type="match status" value="2"/>
</dbReference>
<dbReference type="CDD" id="cd01949">
    <property type="entry name" value="GGDEF"/>
    <property type="match status" value="1"/>
</dbReference>
<dbReference type="RefSeq" id="WP_012939413.1">
    <property type="nucleotide sequence ID" value="NC_013740.1"/>
</dbReference>
<dbReference type="PANTHER" id="PTHR44757">
    <property type="entry name" value="DIGUANYLATE CYCLASE DGCP"/>
    <property type="match status" value="1"/>
</dbReference>
<gene>
    <name evidence="3" type="ordered locus">Acfer_2091</name>
</gene>
<dbReference type="eggNOG" id="COG2200">
    <property type="taxonomic scope" value="Bacteria"/>
</dbReference>
<dbReference type="SMART" id="SM00052">
    <property type="entry name" value="EAL"/>
    <property type="match status" value="1"/>
</dbReference>
<dbReference type="SUPFAM" id="SSF141868">
    <property type="entry name" value="EAL domain-like"/>
    <property type="match status" value="1"/>
</dbReference>
<dbReference type="CDD" id="cd01948">
    <property type="entry name" value="EAL"/>
    <property type="match status" value="1"/>
</dbReference>
<dbReference type="InterPro" id="IPR035965">
    <property type="entry name" value="PAS-like_dom_sf"/>
</dbReference>
<name>D2RN17_ACIFV</name>
<feature type="domain" description="GGDEF" evidence="2">
    <location>
        <begin position="169"/>
        <end position="295"/>
    </location>
</feature>
<dbReference type="InterPro" id="IPR029787">
    <property type="entry name" value="Nucleotide_cyclase"/>
</dbReference>
<dbReference type="InterPro" id="IPR035919">
    <property type="entry name" value="EAL_sf"/>
</dbReference>
<evidence type="ECO:0000313" key="4">
    <source>
        <dbReference type="Proteomes" id="UP000001902"/>
    </source>
</evidence>
<dbReference type="EMBL" id="CP001859">
    <property type="protein sequence ID" value="ADB48435.1"/>
    <property type="molecule type" value="Genomic_DNA"/>
</dbReference>
<dbReference type="InterPro" id="IPR001633">
    <property type="entry name" value="EAL_dom"/>
</dbReference>
<dbReference type="SUPFAM" id="SSF55785">
    <property type="entry name" value="PYP-like sensor domain (PAS domain)"/>
    <property type="match status" value="1"/>
</dbReference>
<sequence length="1602" mass="182195">MTPSAPLQELHAFYDSLPSGICLLSTDGREQILFASQGLLSLYACRTQEEFQALTGSRFRDMVDPEDYRPLEIVSHPSNDPLARTQGPIHPFLTFRIRTREGHYRRVEGILGKEDVPQLGTVWILSLISTSQKMLELKRDPITGLMGIHTFFQAAFCLGSRKKQEGQLKTFCPVYLNLTNFKLYNATWGIQAGDNLLRTIGAVLQSHFPTQLLTRLTGDGFVLMAAAQDLEEKLLDAVRQVNQLIGNPNIQLKAGIYPPQENDFPQDLRQSFDMAKSACDSIKKDALQAVAFYTPELGARLEIRSFVIEHFAQALQAGHIQVYYQPVIRSLTGKLCGMEALARWIDPERGMIPPGVFVPILEEARLIHQLDQFVLNQSARLLRDLRSSHQPLIPISVNFSRIDFLVSNPFQLVEKAVRKYGLQRGYIRIEVTESALIHQSGPILQTLQKFHTSGYKLWMDDFGSAYSSLNLLHNYHFDLIKIDQAFLRNLNARGKKIITSIILMAKSLGIHTLAEGVETREQLEFLREVGCEKIQGFYFSRPQPYEALMTHLKSRHIPGETGLEDQCYEQLGLQNVVTDLPLGLFRYNQKALTLIFINQAYLRVLRSVGIHSLEEANQMLRDPAYPPGSRIRAYLDQLVAGRSVSPIVFVQNGQYLRLKARKITGTTPCYLGTAELQNITWDKKAPASQQQLDSHFRNLLTTYDSLLELDLDRDTVELLQNTNPSLDGSRVYHDIAAFFETYADRFVYPEDRTRFLQFLRPDNIQQQASHSDHGETADLFRLLRSKGEYRWFVFHGVLPYKSSGRKLLLGIQEECWEQKDPSVRRRELPQFARSLGIPLESSPRDESAYQVLFWNSIRTSPLKFFWKDRQLRFKGASRSFLDFYGLEEKDILGRTDEELGWHPAPDPYRKDEEDVLLQGRTITRHLGTCIVRGVPHTILSSEFPLYRNNQIVGILGYFDDLEDTPAQQALLRELSLRDPETGFLSYRGMLETGLQYADAWRCRKEDYAACLLDIPEFDEFCQAYGMELGRKLLDKITEKLRNLGLKAISLSRIGSCCFLAFTKALILKELDGQIQLLARRIHAITQVEGYPCTLYLQYALARGSECQNLDNLLSLLTERLKEAREERYGESIFIGDRIVFDREKFDNMDELVMISDPETHEMVYMNKVAQQAYHLKGPQDYEGRSCHEVLEAQKTPCADCPVPILRQDKFHVVTHHSLKAGLDLLVRDTLVPWRGRALHFVMALNLNQYVDMDIARNELIFREAAANDVIALGLREEDPNQGIRKMMAQIGQNMKADRFYIFEENPDGTISATYEWYREGLAPHLDQLQNLPKKVAQPLYDTFDKEQIALVPDMQALLDRYHGFHPHIPDLHSVVSGHLTQGGRSLGFTEVVNPSADTFHSASLLLATLTRFFAILLRNRNSRRILEHNSRTDPLTGAGNRYAFHAAIAALPEGVDLAFVFGDINGLKRVNDTRGHEAGDQLICTAAEVMGQLKGSGKVFRMGGDEFLLLKEIASPEDAEALTKALKDRYKALGVSMALGTVTCRTPLANVDQIITQVDRKMYQDKGVMYGRRSTEEGVRTSKKRSCEEMNPHFFTAPVTSL</sequence>
<dbReference type="SUPFAM" id="SSF55781">
    <property type="entry name" value="GAF domain-like"/>
    <property type="match status" value="1"/>
</dbReference>
<dbReference type="Gene3D" id="3.20.20.450">
    <property type="entry name" value="EAL domain"/>
    <property type="match status" value="1"/>
</dbReference>
<dbReference type="InterPro" id="IPR052155">
    <property type="entry name" value="Biofilm_reg_signaling"/>
</dbReference>
<dbReference type="Pfam" id="PF00563">
    <property type="entry name" value="EAL"/>
    <property type="match status" value="1"/>
</dbReference>
<dbReference type="GeneID" id="78335812"/>
<evidence type="ECO:0000259" key="2">
    <source>
        <dbReference type="PROSITE" id="PS50887"/>
    </source>
</evidence>
<proteinExistence type="predicted"/>
<dbReference type="Gene3D" id="3.30.70.270">
    <property type="match status" value="3"/>
</dbReference>
<dbReference type="HOGENOM" id="CLU_004663_0_0_9"/>
<dbReference type="Gene3D" id="3.30.450.40">
    <property type="match status" value="1"/>
</dbReference>
<evidence type="ECO:0000259" key="1">
    <source>
        <dbReference type="PROSITE" id="PS50883"/>
    </source>
</evidence>
<evidence type="ECO:0000313" key="3">
    <source>
        <dbReference type="EMBL" id="ADB48435.1"/>
    </source>
</evidence>
<dbReference type="Proteomes" id="UP000001902">
    <property type="component" value="Chromosome"/>
</dbReference>
<dbReference type="KEGG" id="afn:Acfer_2091"/>
<accession>D2RN17</accession>
<feature type="domain" description="GGDEF" evidence="2">
    <location>
        <begin position="1455"/>
        <end position="1580"/>
    </location>
</feature>